<sequence length="147" mass="16786">MTTKQQQVKQAAKTAKSAKKGVQRRKYRVRNELRFYKPRTLKLISKPKYLRSTASLKLPAKFDKYSVLVQPLNTEKANKAMTERNTLTFVAHNRANKVQIKRAFKDIFGVSPKSVNTLVRPDGKKKAFVRLRPEDEAVSIASKIGII</sequence>
<dbReference type="GO" id="GO:0006412">
    <property type="term" value="P:translation"/>
    <property type="evidence" value="ECO:0007669"/>
    <property type="project" value="InterPro"/>
</dbReference>
<name>A0A1J3EVZ2_NOCCA</name>
<comment type="similarity">
    <text evidence="1">Belongs to the universal ribosomal protein uL23 family.</text>
</comment>
<dbReference type="AlphaFoldDB" id="A0A1J3EVZ2"/>
<feature type="domain" description="Large ribosomal subunit protein uL23 N-terminal" evidence="5">
    <location>
        <begin position="8"/>
        <end position="52"/>
    </location>
</feature>
<dbReference type="GO" id="GO:0003729">
    <property type="term" value="F:mRNA binding"/>
    <property type="evidence" value="ECO:0007669"/>
    <property type="project" value="UniProtKB-ARBA"/>
</dbReference>
<dbReference type="Gene3D" id="3.30.70.330">
    <property type="match status" value="1"/>
</dbReference>
<dbReference type="SUPFAM" id="SSF54189">
    <property type="entry name" value="Ribosomal proteins S24e, L23 and L15e"/>
    <property type="match status" value="1"/>
</dbReference>
<evidence type="ECO:0000256" key="4">
    <source>
        <dbReference type="SAM" id="MobiDB-lite"/>
    </source>
</evidence>
<evidence type="ECO:0000256" key="2">
    <source>
        <dbReference type="ARBA" id="ARBA00022980"/>
    </source>
</evidence>
<keyword evidence="2 6" id="KW-0689">Ribosomal protein</keyword>
<accession>A0A1J3EVZ2</accession>
<dbReference type="InterPro" id="IPR005633">
    <property type="entry name" value="Ribosomal_uL23_N"/>
</dbReference>
<reference evidence="6" key="1">
    <citation type="submission" date="2016-07" db="EMBL/GenBank/DDBJ databases">
        <title>De novo transcriptome assembly of four accessions of the metal hyperaccumulator plant Noccaea caerulescens.</title>
        <authorList>
            <person name="Blande D."/>
            <person name="Halimaa P."/>
            <person name="Tervahauta A.I."/>
            <person name="Aarts M.G."/>
            <person name="Karenlampi S.O."/>
        </authorList>
    </citation>
    <scope>NUCLEOTIDE SEQUENCE</scope>
</reference>
<keyword evidence="3" id="KW-0687">Ribonucleoprotein</keyword>
<evidence type="ECO:0000256" key="3">
    <source>
        <dbReference type="ARBA" id="ARBA00023274"/>
    </source>
</evidence>
<gene>
    <name evidence="6" type="ORF">LC_TR3588_c0_g1_i1_g.13551</name>
</gene>
<evidence type="ECO:0000256" key="1">
    <source>
        <dbReference type="ARBA" id="ARBA00006700"/>
    </source>
</evidence>
<feature type="compositionally biased region" description="Low complexity" evidence="4">
    <location>
        <begin position="1"/>
        <end position="15"/>
    </location>
</feature>
<dbReference type="GO" id="GO:1990904">
    <property type="term" value="C:ribonucleoprotein complex"/>
    <property type="evidence" value="ECO:0007669"/>
    <property type="project" value="UniProtKB-KW"/>
</dbReference>
<dbReference type="PANTHER" id="PTHR11620">
    <property type="entry name" value="60S RIBOSOMAL PROTEIN L23A"/>
    <property type="match status" value="1"/>
</dbReference>
<proteinExistence type="inferred from homology"/>
<dbReference type="EMBL" id="GEVK01019484">
    <property type="protein sequence ID" value="JAU33348.1"/>
    <property type="molecule type" value="Transcribed_RNA"/>
</dbReference>
<organism evidence="6">
    <name type="scientific">Noccaea caerulescens</name>
    <name type="common">Alpine penny-cress</name>
    <name type="synonym">Thlaspi caerulescens</name>
    <dbReference type="NCBI Taxonomy" id="107243"/>
    <lineage>
        <taxon>Eukaryota</taxon>
        <taxon>Viridiplantae</taxon>
        <taxon>Streptophyta</taxon>
        <taxon>Embryophyta</taxon>
        <taxon>Tracheophyta</taxon>
        <taxon>Spermatophyta</taxon>
        <taxon>Magnoliopsida</taxon>
        <taxon>eudicotyledons</taxon>
        <taxon>Gunneridae</taxon>
        <taxon>Pentapetalae</taxon>
        <taxon>rosids</taxon>
        <taxon>malvids</taxon>
        <taxon>Brassicales</taxon>
        <taxon>Brassicaceae</taxon>
        <taxon>Coluteocarpeae</taxon>
        <taxon>Noccaea</taxon>
    </lineage>
</organism>
<protein>
    <submittedName>
        <fullName evidence="6">60S ribosomal protein L23A</fullName>
    </submittedName>
</protein>
<dbReference type="GO" id="GO:0003735">
    <property type="term" value="F:structural constituent of ribosome"/>
    <property type="evidence" value="ECO:0007669"/>
    <property type="project" value="InterPro"/>
</dbReference>
<feature type="region of interest" description="Disordered" evidence="4">
    <location>
        <begin position="1"/>
        <end position="24"/>
    </location>
</feature>
<dbReference type="NCBIfam" id="NF011118">
    <property type="entry name" value="PRK14548.1"/>
    <property type="match status" value="1"/>
</dbReference>
<dbReference type="Pfam" id="PF00276">
    <property type="entry name" value="Ribosomal_L23"/>
    <property type="match status" value="1"/>
</dbReference>
<dbReference type="InterPro" id="IPR012677">
    <property type="entry name" value="Nucleotide-bd_a/b_plait_sf"/>
</dbReference>
<dbReference type="GO" id="GO:0005840">
    <property type="term" value="C:ribosome"/>
    <property type="evidence" value="ECO:0007669"/>
    <property type="project" value="UniProtKB-KW"/>
</dbReference>
<evidence type="ECO:0000259" key="5">
    <source>
        <dbReference type="Pfam" id="PF03939"/>
    </source>
</evidence>
<evidence type="ECO:0000313" key="6">
    <source>
        <dbReference type="EMBL" id="JAU33348.1"/>
    </source>
</evidence>
<dbReference type="HAMAP" id="MF_01369_A">
    <property type="entry name" value="Ribosomal_uL23_A"/>
    <property type="match status" value="1"/>
</dbReference>
<dbReference type="Pfam" id="PF03939">
    <property type="entry name" value="Ribosomal_L23eN"/>
    <property type="match status" value="1"/>
</dbReference>
<dbReference type="InterPro" id="IPR012678">
    <property type="entry name" value="Ribosomal_uL23/eL15/eS24_sf"/>
</dbReference>
<dbReference type="InterPro" id="IPR013025">
    <property type="entry name" value="Ribosomal_uL23-like"/>
</dbReference>